<dbReference type="GO" id="GO:0016787">
    <property type="term" value="F:hydrolase activity"/>
    <property type="evidence" value="ECO:0007669"/>
    <property type="project" value="UniProtKB-KW"/>
</dbReference>
<gene>
    <name evidence="4" type="ORF">FYJ79_05915</name>
</gene>
<protein>
    <submittedName>
        <fullName evidence="4">ADP-ribosylglycohydrolase</fullName>
    </submittedName>
</protein>
<feature type="binding site" evidence="3">
    <location>
        <position position="52"/>
    </location>
    <ligand>
        <name>Mg(2+)</name>
        <dbReference type="ChEBI" id="CHEBI:18420"/>
        <label>1</label>
    </ligand>
</feature>
<accession>A0A844FUL6</accession>
<sequence length="295" mass="32086">MNNNQIMGGIMGAVIGDALGVPYEFKERDSFKATGMTSGGYHNQPLGTWSDDSALLLALADGLGQDMGIQEIGNLFVEWRMSGAYTPDGVVFDIGATTNTAICNMANGIYPTDAGLKGVHNNGNGALMRILPIAFKYFDDDFREESVEAVASMTHGHKLSVDCCKIYVEMAADLLRGMDAKEAYQDVCIRFKHGCDRKLKPFLSGKLFTATRDQIDSSGYVLSTLEAAVWCLLHNDNYRDTVLEAVNLGDDTDTTACVVGGLAGILYGYDAIPEHWLEQLRGRDQAEAIAKKLCQ</sequence>
<reference evidence="4 5" key="1">
    <citation type="submission" date="2019-08" db="EMBL/GenBank/DDBJ databases">
        <title>In-depth cultivation of the pig gut microbiome towards novel bacterial diversity and tailored functional studies.</title>
        <authorList>
            <person name="Wylensek D."/>
            <person name="Hitch T.C.A."/>
            <person name="Clavel T."/>
        </authorList>
    </citation>
    <scope>NUCLEOTIDE SEQUENCE [LARGE SCALE GENOMIC DNA]</scope>
    <source>
        <strain evidence="4 5">CA-Schmier-601-WT-3</strain>
    </source>
</reference>
<feature type="binding site" evidence="3">
    <location>
        <position position="253"/>
    </location>
    <ligand>
        <name>Mg(2+)</name>
        <dbReference type="ChEBI" id="CHEBI:18420"/>
        <label>1</label>
    </ligand>
</feature>
<name>A0A844FUL6_9FIRM</name>
<evidence type="ECO:0000313" key="5">
    <source>
        <dbReference type="Proteomes" id="UP000442619"/>
    </source>
</evidence>
<dbReference type="RefSeq" id="WP_154515400.1">
    <property type="nucleotide sequence ID" value="NZ_VUNM01000010.1"/>
</dbReference>
<dbReference type="Pfam" id="PF03747">
    <property type="entry name" value="ADP_ribosyl_GH"/>
    <property type="match status" value="1"/>
</dbReference>
<dbReference type="GO" id="GO:0046872">
    <property type="term" value="F:metal ion binding"/>
    <property type="evidence" value="ECO:0007669"/>
    <property type="project" value="UniProtKB-KW"/>
</dbReference>
<dbReference type="EMBL" id="VUNM01000010">
    <property type="protein sequence ID" value="MST89112.1"/>
    <property type="molecule type" value="Genomic_DNA"/>
</dbReference>
<comment type="caution">
    <text evidence="4">The sequence shown here is derived from an EMBL/GenBank/DDBJ whole genome shotgun (WGS) entry which is preliminary data.</text>
</comment>
<feature type="binding site" evidence="3">
    <location>
        <position position="51"/>
    </location>
    <ligand>
        <name>Mg(2+)</name>
        <dbReference type="ChEBI" id="CHEBI:18420"/>
        <label>1</label>
    </ligand>
</feature>
<dbReference type="Gene3D" id="1.10.4080.10">
    <property type="entry name" value="ADP-ribosylation/Crystallin J1"/>
    <property type="match status" value="1"/>
</dbReference>
<dbReference type="AlphaFoldDB" id="A0A844FUL6"/>
<organism evidence="4 5">
    <name type="scientific">Sharpea porci</name>
    <dbReference type="NCBI Taxonomy" id="2652286"/>
    <lineage>
        <taxon>Bacteria</taxon>
        <taxon>Bacillati</taxon>
        <taxon>Bacillota</taxon>
        <taxon>Erysipelotrichia</taxon>
        <taxon>Erysipelotrichales</taxon>
        <taxon>Coprobacillaceae</taxon>
        <taxon>Sharpea</taxon>
    </lineage>
</organism>
<evidence type="ECO:0000256" key="1">
    <source>
        <dbReference type="ARBA" id="ARBA00010702"/>
    </source>
</evidence>
<feature type="binding site" evidence="3">
    <location>
        <position position="251"/>
    </location>
    <ligand>
        <name>Mg(2+)</name>
        <dbReference type="ChEBI" id="CHEBI:18420"/>
        <label>1</label>
    </ligand>
</feature>
<dbReference type="Proteomes" id="UP000442619">
    <property type="component" value="Unassembled WGS sequence"/>
</dbReference>
<dbReference type="PANTHER" id="PTHR16222">
    <property type="entry name" value="ADP-RIBOSYLGLYCOHYDROLASE"/>
    <property type="match status" value="1"/>
</dbReference>
<keyword evidence="3" id="KW-0479">Metal-binding</keyword>
<evidence type="ECO:0000256" key="3">
    <source>
        <dbReference type="PIRSR" id="PIRSR605502-1"/>
    </source>
</evidence>
<comment type="similarity">
    <text evidence="1">Belongs to the ADP-ribosylglycohydrolase family.</text>
</comment>
<keyword evidence="3" id="KW-0460">Magnesium</keyword>
<evidence type="ECO:0000313" key="4">
    <source>
        <dbReference type="EMBL" id="MST89112.1"/>
    </source>
</evidence>
<evidence type="ECO:0000256" key="2">
    <source>
        <dbReference type="ARBA" id="ARBA00022801"/>
    </source>
</evidence>
<dbReference type="InterPro" id="IPR036705">
    <property type="entry name" value="Ribosyl_crysJ1_sf"/>
</dbReference>
<dbReference type="PANTHER" id="PTHR16222:SF24">
    <property type="entry name" value="ADP-RIBOSYLHYDROLASE ARH3"/>
    <property type="match status" value="1"/>
</dbReference>
<feature type="binding site" evidence="3">
    <location>
        <position position="254"/>
    </location>
    <ligand>
        <name>Mg(2+)</name>
        <dbReference type="ChEBI" id="CHEBI:18420"/>
        <label>1</label>
    </ligand>
</feature>
<comment type="cofactor">
    <cofactor evidence="3">
        <name>Mg(2+)</name>
        <dbReference type="ChEBI" id="CHEBI:18420"/>
    </cofactor>
    <text evidence="3">Binds 2 magnesium ions per subunit.</text>
</comment>
<keyword evidence="5" id="KW-1185">Reference proteome</keyword>
<dbReference type="InterPro" id="IPR005502">
    <property type="entry name" value="Ribosyl_crysJ1"/>
</dbReference>
<keyword evidence="2 4" id="KW-0378">Hydrolase</keyword>
<dbReference type="SUPFAM" id="SSF101478">
    <property type="entry name" value="ADP-ribosylglycohydrolase"/>
    <property type="match status" value="1"/>
</dbReference>
<proteinExistence type="inferred from homology"/>
<feature type="binding site" evidence="3">
    <location>
        <position position="50"/>
    </location>
    <ligand>
        <name>Mg(2+)</name>
        <dbReference type="ChEBI" id="CHEBI:18420"/>
        <label>1</label>
    </ligand>
</feature>
<dbReference type="InterPro" id="IPR050792">
    <property type="entry name" value="ADP-ribosylglycohydrolase"/>
</dbReference>